<comment type="caution">
    <text evidence="2">The sequence shown here is derived from an EMBL/GenBank/DDBJ whole genome shotgun (WGS) entry which is preliminary data.</text>
</comment>
<proteinExistence type="predicted"/>
<dbReference type="PANTHER" id="PTHR11102:SF160">
    <property type="entry name" value="ERAD-ASSOCIATED E3 UBIQUITIN-PROTEIN LIGASE COMPONENT HRD3"/>
    <property type="match status" value="1"/>
</dbReference>
<evidence type="ECO:0000256" key="1">
    <source>
        <dbReference type="SAM" id="SignalP"/>
    </source>
</evidence>
<dbReference type="OrthoDB" id="9797030at2"/>
<gene>
    <name evidence="2" type="ORF">DFR52_104402</name>
</gene>
<dbReference type="Pfam" id="PF08238">
    <property type="entry name" value="Sel1"/>
    <property type="match status" value="8"/>
</dbReference>
<accession>A0A317PI97</accession>
<feature type="chain" id="PRO_5016463667" description="TPR repeat protein" evidence="1">
    <location>
        <begin position="29"/>
        <end position="423"/>
    </location>
</feature>
<dbReference type="PROSITE" id="PS51257">
    <property type="entry name" value="PROKAR_LIPOPROTEIN"/>
    <property type="match status" value="1"/>
</dbReference>
<dbReference type="SMART" id="SM00671">
    <property type="entry name" value="SEL1"/>
    <property type="match status" value="8"/>
</dbReference>
<protein>
    <recommendedName>
        <fullName evidence="4">TPR repeat protein</fullName>
    </recommendedName>
</protein>
<keyword evidence="3" id="KW-1185">Reference proteome</keyword>
<sequence length="423" mass="43543">MTSVGRAAAGLIATVLTLAVASAGTACAEGPAASAVPEIADVATALARLRPLAEAGDAEAQKQLGWIHARGVGVLQDHAAAAHWLGLAARQGDAEAQNGYAALLAAGLGVARDGAAALKWYASAAKQGAPEHQFDLGRMYENGEGVARDPAQAARWYALAAAQGLADAEASLGLLHQRGEGVPRDPARAFELLQAAAGKGQARAQNNLALMYVRGEGVAQDYATAAGWFRKAADQGLKQAMTNLGVMYENGFGVPIDEAAAAEWYRRGGRQGTAPDTGFALIDDATDYVYDARLQPPGADGGSLAAHRSAAERGDPVAQFILAYLLAVGLGVDRDPAAAATLFRKSARAGIAPAMTNLGLLHMRGQGVPQDFVLGYGWIMLAAAAGEPGSAELRDAAAARLTEAQINEAQRLAAVLMPAVPRR</sequence>
<dbReference type="SUPFAM" id="SSF81901">
    <property type="entry name" value="HCP-like"/>
    <property type="match status" value="3"/>
</dbReference>
<keyword evidence="1" id="KW-0732">Signal</keyword>
<dbReference type="Proteomes" id="UP000246352">
    <property type="component" value="Unassembled WGS sequence"/>
</dbReference>
<dbReference type="Gene3D" id="1.25.40.10">
    <property type="entry name" value="Tetratricopeptide repeat domain"/>
    <property type="match status" value="3"/>
</dbReference>
<evidence type="ECO:0000313" key="2">
    <source>
        <dbReference type="EMBL" id="PWV99110.1"/>
    </source>
</evidence>
<dbReference type="RefSeq" id="WP_110033258.1">
    <property type="nucleotide sequence ID" value="NZ_QGTR01000004.1"/>
</dbReference>
<dbReference type="AlphaFoldDB" id="A0A317PI97"/>
<evidence type="ECO:0000313" key="3">
    <source>
        <dbReference type="Proteomes" id="UP000246352"/>
    </source>
</evidence>
<feature type="signal peptide" evidence="1">
    <location>
        <begin position="1"/>
        <end position="28"/>
    </location>
</feature>
<reference evidence="2 3" key="1">
    <citation type="submission" date="2018-05" db="EMBL/GenBank/DDBJ databases">
        <title>Genomic Encyclopedia of Type Strains, Phase IV (KMG-IV): sequencing the most valuable type-strain genomes for metagenomic binning, comparative biology and taxonomic classification.</title>
        <authorList>
            <person name="Goeker M."/>
        </authorList>
    </citation>
    <scope>NUCLEOTIDE SEQUENCE [LARGE SCALE GENOMIC DNA]</scope>
    <source>
        <strain evidence="2 3">DSM 16791</strain>
    </source>
</reference>
<evidence type="ECO:0008006" key="4">
    <source>
        <dbReference type="Google" id="ProtNLM"/>
    </source>
</evidence>
<dbReference type="InterPro" id="IPR050767">
    <property type="entry name" value="Sel1_AlgK"/>
</dbReference>
<dbReference type="EMBL" id="QGTR01000004">
    <property type="protein sequence ID" value="PWV99110.1"/>
    <property type="molecule type" value="Genomic_DNA"/>
</dbReference>
<name>A0A317PI97_9HYPH</name>
<dbReference type="InterPro" id="IPR006597">
    <property type="entry name" value="Sel1-like"/>
</dbReference>
<dbReference type="PANTHER" id="PTHR11102">
    <property type="entry name" value="SEL-1-LIKE PROTEIN"/>
    <property type="match status" value="1"/>
</dbReference>
<organism evidence="2 3">
    <name type="scientific">Hoeflea marina</name>
    <dbReference type="NCBI Taxonomy" id="274592"/>
    <lineage>
        <taxon>Bacteria</taxon>
        <taxon>Pseudomonadati</taxon>
        <taxon>Pseudomonadota</taxon>
        <taxon>Alphaproteobacteria</taxon>
        <taxon>Hyphomicrobiales</taxon>
        <taxon>Rhizobiaceae</taxon>
        <taxon>Hoeflea</taxon>
    </lineage>
</organism>
<dbReference type="InterPro" id="IPR011990">
    <property type="entry name" value="TPR-like_helical_dom_sf"/>
</dbReference>